<dbReference type="PANTHER" id="PTHR30193">
    <property type="entry name" value="ABC TRANSPORTER PERMEASE PROTEIN"/>
    <property type="match status" value="1"/>
</dbReference>
<dbReference type="EMBL" id="AP019308">
    <property type="protein sequence ID" value="BBH20245.1"/>
    <property type="molecule type" value="Genomic_DNA"/>
</dbReference>
<dbReference type="InterPro" id="IPR035906">
    <property type="entry name" value="MetI-like_sf"/>
</dbReference>
<dbReference type="InterPro" id="IPR000515">
    <property type="entry name" value="MetI-like"/>
</dbReference>
<gene>
    <name evidence="8" type="ORF">Back11_15900</name>
</gene>
<feature type="transmembrane region" description="Helical" evidence="7">
    <location>
        <begin position="238"/>
        <end position="258"/>
    </location>
</feature>
<comment type="similarity">
    <text evidence="7">Belongs to the binding-protein-dependent transport system permease family.</text>
</comment>
<feature type="transmembrane region" description="Helical" evidence="7">
    <location>
        <begin position="284"/>
        <end position="304"/>
    </location>
</feature>
<sequence length="313" mass="35633">MAKATEISLNKANQIIKPRRNWRLRLFGRYNINAVGFMFVLPAILLIASLIFLPIVKAIFYSFFDWDGVNATFTGVRNYSSLFSSTVFHVILRNNLILLLSVPFWVVIPLFAAYLLYLEPPGWRIFRVIFFVPTALSWVIIGIVWRFFFSYDGQFNQFLGAIGLPSLIKDWLSDPTIALFVLIATAIWAWFGTGVIIFSVGMSTIPTDIMEAAAIEGCRGWRLLFYILLPSLRKFIEFYTVYSIVMAFTQMFGLIYVMTQGGPGYFTTTAEYQIYMTAFQNMKFGMASAVGVVLFVAVLLVSLVQQRIMRGDD</sequence>
<keyword evidence="3" id="KW-1003">Cell membrane</keyword>
<keyword evidence="2 7" id="KW-0813">Transport</keyword>
<proteinExistence type="inferred from homology"/>
<comment type="subcellular location">
    <subcellularLocation>
        <location evidence="1 7">Cell membrane</location>
        <topology evidence="1 7">Multi-pass membrane protein</topology>
    </subcellularLocation>
</comment>
<evidence type="ECO:0000256" key="1">
    <source>
        <dbReference type="ARBA" id="ARBA00004651"/>
    </source>
</evidence>
<protein>
    <submittedName>
        <fullName evidence="8">Sugar ABC transporter permease</fullName>
    </submittedName>
</protein>
<keyword evidence="6 7" id="KW-0472">Membrane</keyword>
<evidence type="ECO:0000256" key="4">
    <source>
        <dbReference type="ARBA" id="ARBA00022692"/>
    </source>
</evidence>
<dbReference type="GO" id="GO:0005886">
    <property type="term" value="C:plasma membrane"/>
    <property type="evidence" value="ECO:0007669"/>
    <property type="project" value="UniProtKB-SubCell"/>
</dbReference>
<evidence type="ECO:0000256" key="2">
    <source>
        <dbReference type="ARBA" id="ARBA00022448"/>
    </source>
</evidence>
<evidence type="ECO:0000256" key="6">
    <source>
        <dbReference type="ARBA" id="ARBA00023136"/>
    </source>
</evidence>
<dbReference type="RefSeq" id="WP_164522724.1">
    <property type="nucleotide sequence ID" value="NZ_AP019308.1"/>
</dbReference>
<feature type="transmembrane region" description="Helical" evidence="7">
    <location>
        <begin position="96"/>
        <end position="118"/>
    </location>
</feature>
<evidence type="ECO:0000256" key="3">
    <source>
        <dbReference type="ARBA" id="ARBA00022475"/>
    </source>
</evidence>
<dbReference type="CDD" id="cd06261">
    <property type="entry name" value="TM_PBP2"/>
    <property type="match status" value="1"/>
</dbReference>
<feature type="transmembrane region" description="Helical" evidence="7">
    <location>
        <begin position="125"/>
        <end position="148"/>
    </location>
</feature>
<dbReference type="Proteomes" id="UP000275368">
    <property type="component" value="Chromosome"/>
</dbReference>
<dbReference type="KEGG" id="pbk:Back11_15900"/>
<keyword evidence="9" id="KW-1185">Reference proteome</keyword>
<evidence type="ECO:0000256" key="5">
    <source>
        <dbReference type="ARBA" id="ARBA00022989"/>
    </source>
</evidence>
<dbReference type="InterPro" id="IPR051393">
    <property type="entry name" value="ABC_transporter_permease"/>
</dbReference>
<reference evidence="8 9" key="1">
    <citation type="submission" date="2018-11" db="EMBL/GenBank/DDBJ databases">
        <title>Complete genome sequence of Paenibacillus baekrokdamisoli strain KCTC 33723.</title>
        <authorList>
            <person name="Kang S.W."/>
            <person name="Lee K.C."/>
            <person name="Kim K.K."/>
            <person name="Kim J.S."/>
            <person name="Kim D.S."/>
            <person name="Ko S.H."/>
            <person name="Yang S.H."/>
            <person name="Lee J.S."/>
        </authorList>
    </citation>
    <scope>NUCLEOTIDE SEQUENCE [LARGE SCALE GENOMIC DNA]</scope>
    <source>
        <strain evidence="8 9">KCTC 33723</strain>
    </source>
</reference>
<dbReference type="AlphaFoldDB" id="A0A3G9IVT3"/>
<dbReference type="PROSITE" id="PS50928">
    <property type="entry name" value="ABC_TM1"/>
    <property type="match status" value="1"/>
</dbReference>
<keyword evidence="4 7" id="KW-0812">Transmembrane</keyword>
<evidence type="ECO:0000256" key="7">
    <source>
        <dbReference type="RuleBase" id="RU363032"/>
    </source>
</evidence>
<feature type="transmembrane region" description="Helical" evidence="7">
    <location>
        <begin position="30"/>
        <end position="56"/>
    </location>
</feature>
<keyword evidence="5 7" id="KW-1133">Transmembrane helix</keyword>
<name>A0A3G9IVT3_9BACL</name>
<dbReference type="Gene3D" id="1.10.3720.10">
    <property type="entry name" value="MetI-like"/>
    <property type="match status" value="1"/>
</dbReference>
<feature type="transmembrane region" description="Helical" evidence="7">
    <location>
        <begin position="177"/>
        <end position="200"/>
    </location>
</feature>
<evidence type="ECO:0000313" key="9">
    <source>
        <dbReference type="Proteomes" id="UP000275368"/>
    </source>
</evidence>
<accession>A0A3G9IVT3</accession>
<organism evidence="8 9">
    <name type="scientific">Paenibacillus baekrokdamisoli</name>
    <dbReference type="NCBI Taxonomy" id="1712516"/>
    <lineage>
        <taxon>Bacteria</taxon>
        <taxon>Bacillati</taxon>
        <taxon>Bacillota</taxon>
        <taxon>Bacilli</taxon>
        <taxon>Bacillales</taxon>
        <taxon>Paenibacillaceae</taxon>
        <taxon>Paenibacillus</taxon>
    </lineage>
</organism>
<dbReference type="Pfam" id="PF00528">
    <property type="entry name" value="BPD_transp_1"/>
    <property type="match status" value="1"/>
</dbReference>
<dbReference type="GO" id="GO:0055085">
    <property type="term" value="P:transmembrane transport"/>
    <property type="evidence" value="ECO:0007669"/>
    <property type="project" value="InterPro"/>
</dbReference>
<dbReference type="SUPFAM" id="SSF161098">
    <property type="entry name" value="MetI-like"/>
    <property type="match status" value="1"/>
</dbReference>
<dbReference type="PANTHER" id="PTHR30193:SF37">
    <property type="entry name" value="INNER MEMBRANE ABC TRANSPORTER PERMEASE PROTEIN YCJO"/>
    <property type="match status" value="1"/>
</dbReference>
<evidence type="ECO:0000313" key="8">
    <source>
        <dbReference type="EMBL" id="BBH20245.1"/>
    </source>
</evidence>